<dbReference type="GO" id="GO:0005634">
    <property type="term" value="C:nucleus"/>
    <property type="evidence" value="ECO:0007669"/>
    <property type="project" value="UniProtKB-SubCell"/>
</dbReference>
<dbReference type="KEGG" id="ame:724842"/>
<keyword evidence="7" id="KW-0819">tRNA processing</keyword>
<dbReference type="UniPathway" id="UPA00988"/>
<dbReference type="GO" id="GO:0005829">
    <property type="term" value="C:cytosol"/>
    <property type="evidence" value="ECO:0007669"/>
    <property type="project" value="TreeGrafter"/>
</dbReference>
<organism evidence="9">
    <name type="scientific">Apis mellifera</name>
    <name type="common">Honeybee</name>
    <dbReference type="NCBI Taxonomy" id="7460"/>
    <lineage>
        <taxon>Eukaryota</taxon>
        <taxon>Metazoa</taxon>
        <taxon>Ecdysozoa</taxon>
        <taxon>Arthropoda</taxon>
        <taxon>Hexapoda</taxon>
        <taxon>Insecta</taxon>
        <taxon>Pterygota</taxon>
        <taxon>Neoptera</taxon>
        <taxon>Endopterygota</taxon>
        <taxon>Hymenoptera</taxon>
        <taxon>Apocrita</taxon>
        <taxon>Aculeata</taxon>
        <taxon>Apoidea</taxon>
        <taxon>Anthophila</taxon>
        <taxon>Apidae</taxon>
        <taxon>Apis</taxon>
    </lineage>
</organism>
<dbReference type="EnsemblMetazoa" id="XM_001120746">
    <property type="protein sequence ID" value="XP_001120746"/>
    <property type="gene ID" value="LOC724842"/>
</dbReference>
<keyword evidence="8" id="KW-0539">Nucleus</keyword>
<accession>A0A7M7FY69</accession>
<evidence type="ECO:0000313" key="9">
    <source>
        <dbReference type="EnsemblMetazoa" id="XP_001120746"/>
    </source>
</evidence>
<keyword evidence="6" id="KW-0963">Cytoplasm</keyword>
<comment type="similarity">
    <text evidence="4">Belongs to the ELP5 family.</text>
</comment>
<comment type="pathway">
    <text evidence="3">tRNA modification; 5-methoxycarbonylmethyl-2-thiouridine-tRNA biosynthesis.</text>
</comment>
<dbReference type="GO" id="GO:0000049">
    <property type="term" value="F:tRNA binding"/>
    <property type="evidence" value="ECO:0007669"/>
    <property type="project" value="TreeGrafter"/>
</dbReference>
<dbReference type="OMA" id="MEQRDKT"/>
<reference evidence="11" key="2">
    <citation type="submission" date="2025-04" db="UniProtKB">
        <authorList>
            <consortium name="RefSeq"/>
        </authorList>
    </citation>
    <scope>IDENTIFICATION</scope>
    <source>
        <strain evidence="11">DH4</strain>
        <tissue evidence="11">Whole body</tissue>
    </source>
</reference>
<evidence type="ECO:0000256" key="6">
    <source>
        <dbReference type="ARBA" id="ARBA00022490"/>
    </source>
</evidence>
<name>A0A7M7FY69_APIME</name>
<dbReference type="GO" id="GO:0002098">
    <property type="term" value="P:tRNA wobble uridine modification"/>
    <property type="evidence" value="ECO:0007669"/>
    <property type="project" value="InterPro"/>
</dbReference>
<evidence type="ECO:0000256" key="2">
    <source>
        <dbReference type="ARBA" id="ARBA00004496"/>
    </source>
</evidence>
<evidence type="ECO:0000256" key="5">
    <source>
        <dbReference type="ARBA" id="ARBA00020264"/>
    </source>
</evidence>
<gene>
    <name evidence="9" type="primary">724842</name>
    <name evidence="11" type="synonym">LOC724842</name>
</gene>
<accession>A0A8B6XE96</accession>
<evidence type="ECO:0000256" key="3">
    <source>
        <dbReference type="ARBA" id="ARBA00005043"/>
    </source>
</evidence>
<evidence type="ECO:0000256" key="7">
    <source>
        <dbReference type="ARBA" id="ARBA00022694"/>
    </source>
</evidence>
<dbReference type="Proteomes" id="UP000005203">
    <property type="component" value="Linkage group LG11"/>
</dbReference>
<dbReference type="OrthoDB" id="166907at2759"/>
<keyword evidence="10" id="KW-1185">Reference proteome</keyword>
<proteinExistence type="inferred from homology"/>
<comment type="subcellular location">
    <subcellularLocation>
        <location evidence="2">Cytoplasm</location>
    </subcellularLocation>
    <subcellularLocation>
        <location evidence="1">Nucleus</location>
    </subcellularLocation>
</comment>
<dbReference type="PANTHER" id="PTHR15641">
    <property type="entry name" value="ELONGATOR COMPLEX PROTEIN 5"/>
    <property type="match status" value="1"/>
</dbReference>
<evidence type="ECO:0000256" key="1">
    <source>
        <dbReference type="ARBA" id="ARBA00004123"/>
    </source>
</evidence>
<dbReference type="InterPro" id="IPR019519">
    <property type="entry name" value="Elp5"/>
</dbReference>
<evidence type="ECO:0000313" key="11">
    <source>
        <dbReference type="RefSeq" id="XP_001120746.2"/>
    </source>
</evidence>
<dbReference type="AlphaFoldDB" id="A0A7M7FY69"/>
<evidence type="ECO:0000256" key="8">
    <source>
        <dbReference type="ARBA" id="ARBA00023242"/>
    </source>
</evidence>
<evidence type="ECO:0000313" key="10">
    <source>
        <dbReference type="Proteomes" id="UP000005203"/>
    </source>
</evidence>
<sequence>MISIKMLPLLEGTKLIVLDEGVNATYAKILIAGWIQMWKENDANRVFNLLLFSNPKSSYQNEHKVFTSSNIHISDYYTININEFDTNNIAEKDFHRLEYILKTTNAKSTVIIDCLTSLILFIGLSKTMWFLKKLSKQVSQVICIYKRDFVQIKVPCIETLGSTYIKIQKFSNLTINKNFNYIVEFVHRKINGGILKQQEIVNQNIISYEIQSQKLERSKKLDSECEKLNQIESSFRLEISENEIKQKKKIILPYIFNPNINISKINYQPEDVDDIDEEDPDDDLCF</sequence>
<reference evidence="9" key="1">
    <citation type="submission" date="2021-01" db="UniProtKB">
        <authorList>
            <consortium name="EnsemblMetazoa"/>
        </authorList>
    </citation>
    <scope>IDENTIFICATION</scope>
    <source>
        <strain evidence="9">DH4</strain>
    </source>
</reference>
<dbReference type="GO" id="GO:0033588">
    <property type="term" value="C:elongator holoenzyme complex"/>
    <property type="evidence" value="ECO:0007669"/>
    <property type="project" value="InterPro"/>
</dbReference>
<dbReference type="PANTHER" id="PTHR15641:SF1">
    <property type="entry name" value="ELONGATOR COMPLEX PROTEIN 5"/>
    <property type="match status" value="1"/>
</dbReference>
<dbReference type="RefSeq" id="XP_001120746.2">
    <property type="nucleotide sequence ID" value="XM_001120746.5"/>
</dbReference>
<protein>
    <recommendedName>
        <fullName evidence="5">Elongator complex protein 5</fullName>
    </recommendedName>
</protein>
<evidence type="ECO:0000256" key="4">
    <source>
        <dbReference type="ARBA" id="ARBA00009567"/>
    </source>
</evidence>